<dbReference type="AlphaFoldDB" id="A0A419SNA8"/>
<evidence type="ECO:0008006" key="3">
    <source>
        <dbReference type="Google" id="ProtNLM"/>
    </source>
</evidence>
<dbReference type="EMBL" id="MCHY01000006">
    <property type="protein sequence ID" value="RKD25699.1"/>
    <property type="molecule type" value="Genomic_DNA"/>
</dbReference>
<dbReference type="OrthoDB" id="2417886at2"/>
<dbReference type="GO" id="GO:0009234">
    <property type="term" value="P:menaquinone biosynthetic process"/>
    <property type="evidence" value="ECO:0007669"/>
    <property type="project" value="InterPro"/>
</dbReference>
<keyword evidence="2" id="KW-1185">Reference proteome</keyword>
<gene>
    <name evidence="1" type="ORF">BEP19_01800</name>
</gene>
<protein>
    <recommendedName>
        <fullName evidence="3">Heptaprenyl diphosphate synthase</fullName>
    </recommendedName>
</protein>
<dbReference type="Proteomes" id="UP000284219">
    <property type="component" value="Unassembled WGS sequence"/>
</dbReference>
<dbReference type="RefSeq" id="WP_120188371.1">
    <property type="nucleotide sequence ID" value="NZ_MCHY01000006.1"/>
</dbReference>
<sequence>MKQVSQRPNGDFFDILSEVRKQAECEFVQRYVEVPSIPMLRMKILFLFLQDSGVPMDKIKDYLVPTILIQMGLDCHDEVTLFPQTTERGVRERQLSVLAGDYYSSKYYFLLSEIEDIGLIRHLALAVSEINELKTKLYTTRNMNVALSFYMQHQIDASLYMGFYTRFGKSPIWKEIMESVVMIERSIVELEESRIGQVAPRFLRNRAYEVNLDEAHDLLEQSYEEAFEKLQKLLKFTNLHHVREEMVQLMQGCQQRMNHQWRVSDGLRRGV</sequence>
<comment type="caution">
    <text evidence="1">The sequence shown here is derived from an EMBL/GenBank/DDBJ whole genome shotgun (WGS) entry which is preliminary data.</text>
</comment>
<accession>A0A419SNA8</accession>
<dbReference type="Pfam" id="PF07307">
    <property type="entry name" value="HEPPP_synt_1"/>
    <property type="match status" value="1"/>
</dbReference>
<evidence type="ECO:0000313" key="1">
    <source>
        <dbReference type="EMBL" id="RKD25699.1"/>
    </source>
</evidence>
<dbReference type="Gene3D" id="1.20.120.1450">
    <property type="match status" value="1"/>
</dbReference>
<reference evidence="1 2" key="1">
    <citation type="submission" date="2016-08" db="EMBL/GenBank/DDBJ databases">
        <title>Novel Firmicute Genomes.</title>
        <authorList>
            <person name="Poppleton D.I."/>
            <person name="Gribaldo S."/>
        </authorList>
    </citation>
    <scope>NUCLEOTIDE SEQUENCE [LARGE SCALE GENOMIC DNA]</scope>
    <source>
        <strain evidence="1 2">RAOx-1</strain>
    </source>
</reference>
<evidence type="ECO:0000313" key="2">
    <source>
        <dbReference type="Proteomes" id="UP000284219"/>
    </source>
</evidence>
<proteinExistence type="predicted"/>
<organism evidence="1 2">
    <name type="scientific">Ammoniphilus oxalaticus</name>
    <dbReference type="NCBI Taxonomy" id="66863"/>
    <lineage>
        <taxon>Bacteria</taxon>
        <taxon>Bacillati</taxon>
        <taxon>Bacillota</taxon>
        <taxon>Bacilli</taxon>
        <taxon>Bacillales</taxon>
        <taxon>Paenibacillaceae</taxon>
        <taxon>Aneurinibacillus group</taxon>
        <taxon>Ammoniphilus</taxon>
    </lineage>
</organism>
<dbReference type="InterPro" id="IPR009920">
    <property type="entry name" value="HEPPP_synth_su1"/>
</dbReference>
<name>A0A419SNA8_9BACL</name>